<keyword evidence="3" id="KW-1185">Reference proteome</keyword>
<name>A0ABW0F1I1_9HYPH</name>
<accession>A0ABW0F1I1</accession>
<comment type="caution">
    <text evidence="2">The sequence shown here is derived from an EMBL/GenBank/DDBJ whole genome shotgun (WGS) entry which is preliminary data.</text>
</comment>
<organism evidence="2 3">
    <name type="scientific">Bosea minatitlanensis</name>
    <dbReference type="NCBI Taxonomy" id="128782"/>
    <lineage>
        <taxon>Bacteria</taxon>
        <taxon>Pseudomonadati</taxon>
        <taxon>Pseudomonadota</taxon>
        <taxon>Alphaproteobacteria</taxon>
        <taxon>Hyphomicrobiales</taxon>
        <taxon>Boseaceae</taxon>
        <taxon>Bosea</taxon>
    </lineage>
</organism>
<dbReference type="EMBL" id="JBHSLI010000002">
    <property type="protein sequence ID" value="MFC5292728.1"/>
    <property type="molecule type" value="Genomic_DNA"/>
</dbReference>
<feature type="transmembrane region" description="Helical" evidence="1">
    <location>
        <begin position="12"/>
        <end position="33"/>
    </location>
</feature>
<keyword evidence="1" id="KW-0472">Membrane</keyword>
<sequence>MRPDPLFEVFDAGWVLLAVAGAAALSYAFAWLVDRIDPLDVDLDDDTF</sequence>
<evidence type="ECO:0000313" key="2">
    <source>
        <dbReference type="EMBL" id="MFC5292728.1"/>
    </source>
</evidence>
<reference evidence="3" key="1">
    <citation type="journal article" date="2019" name="Int. J. Syst. Evol. Microbiol.">
        <title>The Global Catalogue of Microorganisms (GCM) 10K type strain sequencing project: providing services to taxonomists for standard genome sequencing and annotation.</title>
        <authorList>
            <consortium name="The Broad Institute Genomics Platform"/>
            <consortium name="The Broad Institute Genome Sequencing Center for Infectious Disease"/>
            <person name="Wu L."/>
            <person name="Ma J."/>
        </authorList>
    </citation>
    <scope>NUCLEOTIDE SEQUENCE [LARGE SCALE GENOMIC DNA]</scope>
    <source>
        <strain evidence="3">CGMCC 1.15643</strain>
    </source>
</reference>
<keyword evidence="1" id="KW-0812">Transmembrane</keyword>
<dbReference type="Proteomes" id="UP001595976">
    <property type="component" value="Unassembled WGS sequence"/>
</dbReference>
<keyword evidence="1" id="KW-1133">Transmembrane helix</keyword>
<evidence type="ECO:0000313" key="3">
    <source>
        <dbReference type="Proteomes" id="UP001595976"/>
    </source>
</evidence>
<evidence type="ECO:0000256" key="1">
    <source>
        <dbReference type="SAM" id="Phobius"/>
    </source>
</evidence>
<protein>
    <submittedName>
        <fullName evidence="2">Uncharacterized protein</fullName>
    </submittedName>
</protein>
<gene>
    <name evidence="2" type="ORF">ACFPK2_06970</name>
</gene>
<proteinExistence type="predicted"/>
<dbReference type="RefSeq" id="WP_260347998.1">
    <property type="nucleotide sequence ID" value="NZ_JAOAOS010000002.1"/>
</dbReference>